<name>A0ACC3ABZ0_9EURO</name>
<sequence length="872" mass="99516">MDHLSNVSGLVPRGHIYGNISADGHATVVVGDVHINNRKPGEAAKCDLLRQALSYNGMHSRSEQLSIPQIPLQSFEWIWETPFLSWLSSSDTFFWISGKPGSGKSTLMQHLAKSGRALRVLNNGGRNYVILRFFFDYRAGSMEANSPIGVLKMFLSQLCARSVLLERKLAEENAETFIETAGVSYLLDLLAEASRLLGSELCAFVDGLDEYYGSYTDLGNILAQVQDRTGMKLCVASRSEQTFLDLFKGRPSIRMQDHNAASIRTYIDHAIRKGLENMAQVDMVFDRHMREQLQRRAQGVIIWARLAVDELLRAAYDDTPRETLEEILERLPEELEEMYERSITKMRHTNTIEVVLILFLLNKFGGSVQIGVLFGLWHFFCSRIPGCRVPSNSITQEAFLERLVALIGSLIDILTQSAEVRLMHKTLQPCLRRSPHMRDYLPQDFRGRYEYHFEFQIYADVIEAATIEPAATLDEVLARLKEGRQIVPDPTPPDTRDLHERLAHYCLRRIPNLLPAWRIRIDLLSWSMARFVRQARILEEDMGPSCYRLLERAMSSYLLIAAFQSWRWIFSNWHRAQRGRFIDLVIALHCGLTRYVKQRLTGELLLNERDWCELLCLTLSQHGAEGYLLDLLRPHCKVIQSDLLRTFVDISRASDLFQADVNGPLARILSEMKLPPLVRKDPLLCEIDSCGKGDDFIHWWVLRGRGDVLSKTILHHILESGESINTRCKQSGTALHILVKKCMEQHWGKYCPVSKFTLLARLGIDPAMKHNGQTPLQLATQLKRAAKVRSLLSFARKPSHVGDLDTVIRILTYYEKNGRWPEPIVSCQPQHALTLVDDALWQVEAGQIVLADPAEFDIDGCEYSFRNCRFDG</sequence>
<dbReference type="EMBL" id="JAPDRQ010000042">
    <property type="protein sequence ID" value="KAJ9659252.1"/>
    <property type="molecule type" value="Genomic_DNA"/>
</dbReference>
<evidence type="ECO:0000313" key="2">
    <source>
        <dbReference type="Proteomes" id="UP001172386"/>
    </source>
</evidence>
<keyword evidence="2" id="KW-1185">Reference proteome</keyword>
<evidence type="ECO:0000313" key="1">
    <source>
        <dbReference type="EMBL" id="KAJ9659252.1"/>
    </source>
</evidence>
<reference evidence="1" key="1">
    <citation type="submission" date="2022-10" db="EMBL/GenBank/DDBJ databases">
        <title>Culturing micro-colonial fungi from biological soil crusts in the Mojave desert and describing Neophaeococcomyces mojavensis, and introducing the new genera and species Taxawa tesnikishii.</title>
        <authorList>
            <person name="Kurbessoian T."/>
            <person name="Stajich J.E."/>
        </authorList>
    </citation>
    <scope>NUCLEOTIDE SEQUENCE</scope>
    <source>
        <strain evidence="1">JES_112</strain>
    </source>
</reference>
<comment type="caution">
    <text evidence="1">The sequence shown here is derived from an EMBL/GenBank/DDBJ whole genome shotgun (WGS) entry which is preliminary data.</text>
</comment>
<proteinExistence type="predicted"/>
<gene>
    <name evidence="1" type="ORF">H2198_003256</name>
</gene>
<accession>A0ACC3ABZ0</accession>
<protein>
    <submittedName>
        <fullName evidence="1">Uncharacterized protein</fullName>
    </submittedName>
</protein>
<dbReference type="Proteomes" id="UP001172386">
    <property type="component" value="Unassembled WGS sequence"/>
</dbReference>
<organism evidence="1 2">
    <name type="scientific">Neophaeococcomyces mojaviensis</name>
    <dbReference type="NCBI Taxonomy" id="3383035"/>
    <lineage>
        <taxon>Eukaryota</taxon>
        <taxon>Fungi</taxon>
        <taxon>Dikarya</taxon>
        <taxon>Ascomycota</taxon>
        <taxon>Pezizomycotina</taxon>
        <taxon>Eurotiomycetes</taxon>
        <taxon>Chaetothyriomycetidae</taxon>
        <taxon>Chaetothyriales</taxon>
        <taxon>Chaetothyriales incertae sedis</taxon>
        <taxon>Neophaeococcomyces</taxon>
    </lineage>
</organism>